<evidence type="ECO:0000313" key="9">
    <source>
        <dbReference type="EnsemblMetazoa" id="CapteP192112"/>
    </source>
</evidence>
<accession>R7TRR6</accession>
<evidence type="ECO:0000313" key="10">
    <source>
        <dbReference type="Proteomes" id="UP000014760"/>
    </source>
</evidence>
<feature type="transmembrane region" description="Helical" evidence="6">
    <location>
        <begin position="239"/>
        <end position="261"/>
    </location>
</feature>
<keyword evidence="5" id="KW-0297">G-protein coupled receptor</keyword>
<dbReference type="PANTHER" id="PTHR45698">
    <property type="entry name" value="TRACE AMINE-ASSOCIATED RECEPTOR 19N-RELATED"/>
    <property type="match status" value="1"/>
</dbReference>
<evidence type="ECO:0000256" key="2">
    <source>
        <dbReference type="ARBA" id="ARBA00022692"/>
    </source>
</evidence>
<comment type="similarity">
    <text evidence="5">Belongs to the G-protein coupled receptor 1 family.</text>
</comment>
<dbReference type="EnsemblMetazoa" id="CapteT192112">
    <property type="protein sequence ID" value="CapteP192112"/>
    <property type="gene ID" value="CapteG192112"/>
</dbReference>
<evidence type="ECO:0000259" key="7">
    <source>
        <dbReference type="PROSITE" id="PS50262"/>
    </source>
</evidence>
<reference evidence="9" key="3">
    <citation type="submission" date="2015-06" db="UniProtKB">
        <authorList>
            <consortium name="EnsemblMetazoa"/>
        </authorList>
    </citation>
    <scope>IDENTIFICATION</scope>
</reference>
<dbReference type="Pfam" id="PF00001">
    <property type="entry name" value="7tm_1"/>
    <property type="match status" value="1"/>
</dbReference>
<dbReference type="EMBL" id="KB308870">
    <property type="protein sequence ID" value="ELT96304.1"/>
    <property type="molecule type" value="Genomic_DNA"/>
</dbReference>
<dbReference type="HOGENOM" id="CLU_009579_5_2_1"/>
<dbReference type="AlphaFoldDB" id="R7TRR6"/>
<dbReference type="Proteomes" id="UP000014760">
    <property type="component" value="Unassembled WGS sequence"/>
</dbReference>
<dbReference type="SUPFAM" id="SSF81321">
    <property type="entry name" value="Family A G protein-coupled receptor-like"/>
    <property type="match status" value="1"/>
</dbReference>
<keyword evidence="2 5" id="KW-0812">Transmembrane</keyword>
<feature type="domain" description="G-protein coupled receptors family 1 profile" evidence="7">
    <location>
        <begin position="112"/>
        <end position="300"/>
    </location>
</feature>
<dbReference type="EMBL" id="AMQN01011415">
    <property type="status" value="NOT_ANNOTATED_CDS"/>
    <property type="molecule type" value="Genomic_DNA"/>
</dbReference>
<dbReference type="OrthoDB" id="9631784at2759"/>
<dbReference type="PROSITE" id="PS50262">
    <property type="entry name" value="G_PROTEIN_RECEP_F1_2"/>
    <property type="match status" value="1"/>
</dbReference>
<dbReference type="InterPro" id="IPR017452">
    <property type="entry name" value="GPCR_Rhodpsn_7TM"/>
</dbReference>
<evidence type="ECO:0000256" key="5">
    <source>
        <dbReference type="RuleBase" id="RU000688"/>
    </source>
</evidence>
<keyword evidence="4 6" id="KW-0472">Membrane</keyword>
<dbReference type="CDD" id="cd00637">
    <property type="entry name" value="7tm_classA_rhodopsin-like"/>
    <property type="match status" value="1"/>
</dbReference>
<keyword evidence="5" id="KW-0807">Transducer</keyword>
<feature type="transmembrane region" description="Helical" evidence="6">
    <location>
        <begin position="281"/>
        <end position="302"/>
    </location>
</feature>
<keyword evidence="10" id="KW-1185">Reference proteome</keyword>
<keyword evidence="5" id="KW-0675">Receptor</keyword>
<gene>
    <name evidence="8" type="ORF">CAPTEDRAFT_192112</name>
</gene>
<dbReference type="GO" id="GO:0004930">
    <property type="term" value="F:G protein-coupled receptor activity"/>
    <property type="evidence" value="ECO:0007669"/>
    <property type="project" value="UniProtKB-KW"/>
</dbReference>
<comment type="subcellular location">
    <subcellularLocation>
        <location evidence="1">Membrane</location>
    </subcellularLocation>
</comment>
<feature type="transmembrane region" description="Helical" evidence="6">
    <location>
        <begin position="196"/>
        <end position="218"/>
    </location>
</feature>
<keyword evidence="3 6" id="KW-1133">Transmembrane helix</keyword>
<evidence type="ECO:0000256" key="4">
    <source>
        <dbReference type="ARBA" id="ARBA00023136"/>
    </source>
</evidence>
<sequence>MDSTTVVADVGSIGRFSEYWRPNYFEGAVVFLGVCGAVGNCIVLLVFSRMKTANTFVMNQAAIDATAGFWLVISYLYKLTVPEDHVFKESATGFASCLLLDGELPLWCSLNASVYGLLAITLERYVKIVLPISHHASTLSLPGLKIAFMIVVTWLWPFSFMCAFTVPFSKVWGGKCLIQTHWPSEQLREAYGTIKLLLFFVIPVLLIIAAYSHMLYVLKKRTKVVPGLQNVQSRVIPLAQVNLTKVMIVVTASFLICWIPSNVYYLLFNLSLNDLGFAHPVYYMLLCMVFLTCCINPIIYACKMKEFRAALATQCGCDGL</sequence>
<dbReference type="STRING" id="283909.R7TRR6"/>
<dbReference type="OMA" id="RANAPDM"/>
<dbReference type="Gene3D" id="1.20.1070.10">
    <property type="entry name" value="Rhodopsin 7-helix transmembrane proteins"/>
    <property type="match status" value="1"/>
</dbReference>
<proteinExistence type="inferred from homology"/>
<dbReference type="GO" id="GO:0016020">
    <property type="term" value="C:membrane"/>
    <property type="evidence" value="ECO:0007669"/>
    <property type="project" value="UniProtKB-SubCell"/>
</dbReference>
<organism evidence="8">
    <name type="scientific">Capitella teleta</name>
    <name type="common">Polychaete worm</name>
    <dbReference type="NCBI Taxonomy" id="283909"/>
    <lineage>
        <taxon>Eukaryota</taxon>
        <taxon>Metazoa</taxon>
        <taxon>Spiralia</taxon>
        <taxon>Lophotrochozoa</taxon>
        <taxon>Annelida</taxon>
        <taxon>Polychaeta</taxon>
        <taxon>Sedentaria</taxon>
        <taxon>Scolecida</taxon>
        <taxon>Capitellidae</taxon>
        <taxon>Capitella</taxon>
    </lineage>
</organism>
<dbReference type="PRINTS" id="PR00237">
    <property type="entry name" value="GPCRRHODOPSN"/>
</dbReference>
<reference evidence="8 10" key="2">
    <citation type="journal article" date="2013" name="Nature">
        <title>Insights into bilaterian evolution from three spiralian genomes.</title>
        <authorList>
            <person name="Simakov O."/>
            <person name="Marletaz F."/>
            <person name="Cho S.J."/>
            <person name="Edsinger-Gonzales E."/>
            <person name="Havlak P."/>
            <person name="Hellsten U."/>
            <person name="Kuo D.H."/>
            <person name="Larsson T."/>
            <person name="Lv J."/>
            <person name="Arendt D."/>
            <person name="Savage R."/>
            <person name="Osoegawa K."/>
            <person name="de Jong P."/>
            <person name="Grimwood J."/>
            <person name="Chapman J.A."/>
            <person name="Shapiro H."/>
            <person name="Aerts A."/>
            <person name="Otillar R.P."/>
            <person name="Terry A.Y."/>
            <person name="Boore J.L."/>
            <person name="Grigoriev I.V."/>
            <person name="Lindberg D.R."/>
            <person name="Seaver E.C."/>
            <person name="Weisblat D.A."/>
            <person name="Putnam N.H."/>
            <person name="Rokhsar D.S."/>
        </authorList>
    </citation>
    <scope>NUCLEOTIDE SEQUENCE</scope>
    <source>
        <strain evidence="8 10">I ESC-2004</strain>
    </source>
</reference>
<evidence type="ECO:0000256" key="3">
    <source>
        <dbReference type="ARBA" id="ARBA00022989"/>
    </source>
</evidence>
<evidence type="ECO:0000313" key="8">
    <source>
        <dbReference type="EMBL" id="ELT96304.1"/>
    </source>
</evidence>
<dbReference type="InterPro" id="IPR000276">
    <property type="entry name" value="GPCR_Rhodpsn"/>
</dbReference>
<name>R7TRR6_CAPTE</name>
<evidence type="ECO:0000256" key="6">
    <source>
        <dbReference type="SAM" id="Phobius"/>
    </source>
</evidence>
<evidence type="ECO:0000256" key="1">
    <source>
        <dbReference type="ARBA" id="ARBA00004370"/>
    </source>
</evidence>
<reference evidence="10" key="1">
    <citation type="submission" date="2012-12" db="EMBL/GenBank/DDBJ databases">
        <authorList>
            <person name="Hellsten U."/>
            <person name="Grimwood J."/>
            <person name="Chapman J.A."/>
            <person name="Shapiro H."/>
            <person name="Aerts A."/>
            <person name="Otillar R.P."/>
            <person name="Terry A.Y."/>
            <person name="Boore J.L."/>
            <person name="Simakov O."/>
            <person name="Marletaz F."/>
            <person name="Cho S.-J."/>
            <person name="Edsinger-Gonzales E."/>
            <person name="Havlak P."/>
            <person name="Kuo D.-H."/>
            <person name="Larsson T."/>
            <person name="Lv J."/>
            <person name="Arendt D."/>
            <person name="Savage R."/>
            <person name="Osoegawa K."/>
            <person name="de Jong P."/>
            <person name="Lindberg D.R."/>
            <person name="Seaver E.C."/>
            <person name="Weisblat D.A."/>
            <person name="Putnam N.H."/>
            <person name="Grigoriev I.V."/>
            <person name="Rokhsar D.S."/>
        </authorList>
    </citation>
    <scope>NUCLEOTIDE SEQUENCE</scope>
    <source>
        <strain evidence="10">I ESC-2004</strain>
    </source>
</reference>
<feature type="transmembrane region" description="Helical" evidence="6">
    <location>
        <begin position="24"/>
        <end position="47"/>
    </location>
</feature>
<dbReference type="PANTHER" id="PTHR45698:SF1">
    <property type="entry name" value="TRACE AMINE-ASSOCIATED RECEPTOR 13C-LIKE"/>
    <property type="match status" value="1"/>
</dbReference>
<dbReference type="PROSITE" id="PS00237">
    <property type="entry name" value="G_PROTEIN_RECEP_F1_1"/>
    <property type="match status" value="1"/>
</dbReference>
<protein>
    <recommendedName>
        <fullName evidence="7">G-protein coupled receptors family 1 profile domain-containing protein</fullName>
    </recommendedName>
</protein>
<feature type="transmembrane region" description="Helical" evidence="6">
    <location>
        <begin position="146"/>
        <end position="166"/>
    </location>
</feature>